<protein>
    <recommendedName>
        <fullName evidence="7">Shikimate kinase</fullName>
        <shortName evidence="7">SK</shortName>
        <ecNumber evidence="7">2.7.1.71</ecNumber>
    </recommendedName>
</protein>
<dbReference type="Pfam" id="PF01202">
    <property type="entry name" value="SKI"/>
    <property type="match status" value="1"/>
</dbReference>
<dbReference type="EC" id="2.7.1.71" evidence="7"/>
<keyword evidence="6 7" id="KW-0057">Aromatic amino acid biosynthesis</keyword>
<feature type="binding site" evidence="7">
    <location>
        <position position="117"/>
    </location>
    <ligand>
        <name>ATP</name>
        <dbReference type="ChEBI" id="CHEBI:30616"/>
    </ligand>
</feature>
<dbReference type="EMBL" id="FWXY01000011">
    <property type="protein sequence ID" value="SMC80973.1"/>
    <property type="molecule type" value="Genomic_DNA"/>
</dbReference>
<dbReference type="AlphaFoldDB" id="A0A1W2C749"/>
<keyword evidence="10" id="KW-1185">Reference proteome</keyword>
<comment type="cofactor">
    <cofactor evidence="7">
        <name>Mg(2+)</name>
        <dbReference type="ChEBI" id="CHEBI:18420"/>
    </cofactor>
    <text evidence="7">Binds 1 Mg(2+) ion per subunit.</text>
</comment>
<evidence type="ECO:0000256" key="3">
    <source>
        <dbReference type="ARBA" id="ARBA00022741"/>
    </source>
</evidence>
<dbReference type="GO" id="GO:0005829">
    <property type="term" value="C:cytosol"/>
    <property type="evidence" value="ECO:0007669"/>
    <property type="project" value="TreeGrafter"/>
</dbReference>
<dbReference type="GO" id="GO:0009073">
    <property type="term" value="P:aromatic amino acid family biosynthetic process"/>
    <property type="evidence" value="ECO:0007669"/>
    <property type="project" value="UniProtKB-KW"/>
</dbReference>
<keyword evidence="2 7" id="KW-0808">Transferase</keyword>
<dbReference type="SUPFAM" id="SSF52540">
    <property type="entry name" value="P-loop containing nucleoside triphosphate hydrolases"/>
    <property type="match status" value="1"/>
</dbReference>
<evidence type="ECO:0000313" key="10">
    <source>
        <dbReference type="Proteomes" id="UP000192418"/>
    </source>
</evidence>
<keyword evidence="7" id="KW-0963">Cytoplasm</keyword>
<comment type="subcellular location">
    <subcellularLocation>
        <location evidence="7">Cytoplasm</location>
    </subcellularLocation>
</comment>
<dbReference type="PANTHER" id="PTHR21087:SF16">
    <property type="entry name" value="SHIKIMATE KINASE 1, CHLOROPLASTIC"/>
    <property type="match status" value="1"/>
</dbReference>
<name>A0A1W2C749_9BACT</name>
<evidence type="ECO:0000256" key="5">
    <source>
        <dbReference type="ARBA" id="ARBA00022840"/>
    </source>
</evidence>
<gene>
    <name evidence="7" type="primary">aroK</name>
    <name evidence="9" type="ORF">SAMN02746065_11118</name>
</gene>
<evidence type="ECO:0000256" key="6">
    <source>
        <dbReference type="ARBA" id="ARBA00023141"/>
    </source>
</evidence>
<feature type="binding site" evidence="7">
    <location>
        <position position="34"/>
    </location>
    <ligand>
        <name>substrate</name>
    </ligand>
</feature>
<sequence length="168" mass="19200">MKSNITLIGMPGAGKSTVGIILAKNMTFGYIDTDILIQINQQKSLQQIIDESDHWNLRHIEEKEILKLNIQKQVIATGGSVPYSQKAMALLHDISQIVFLKVSIEELKRRIHNYETRGIAKAPGQTFMELFEERQKLYEKYAEITIECDALNQDEIAESIQKKLNLNQ</sequence>
<keyword evidence="7" id="KW-0479">Metal-binding</keyword>
<dbReference type="InterPro" id="IPR000623">
    <property type="entry name" value="Shikimate_kinase/TSH1"/>
</dbReference>
<dbReference type="GO" id="GO:0008652">
    <property type="term" value="P:amino acid biosynthetic process"/>
    <property type="evidence" value="ECO:0007669"/>
    <property type="project" value="UniProtKB-KW"/>
</dbReference>
<keyword evidence="7" id="KW-0460">Magnesium</keyword>
<dbReference type="HAMAP" id="MF_00109">
    <property type="entry name" value="Shikimate_kinase"/>
    <property type="match status" value="1"/>
</dbReference>
<dbReference type="InterPro" id="IPR031322">
    <property type="entry name" value="Shikimate/glucono_kinase"/>
</dbReference>
<evidence type="ECO:0000256" key="7">
    <source>
        <dbReference type="HAMAP-Rule" id="MF_00109"/>
    </source>
</evidence>
<reference evidence="9 10" key="1">
    <citation type="submission" date="2017-04" db="EMBL/GenBank/DDBJ databases">
        <authorList>
            <person name="Afonso C.L."/>
            <person name="Miller P.J."/>
            <person name="Scott M.A."/>
            <person name="Spackman E."/>
            <person name="Goraichik I."/>
            <person name="Dimitrov K.M."/>
            <person name="Suarez D.L."/>
            <person name="Swayne D.E."/>
        </authorList>
    </citation>
    <scope>NUCLEOTIDE SEQUENCE [LARGE SCALE GENOMIC DNA]</scope>
    <source>
        <strain evidence="9 10">DSM 3385</strain>
    </source>
</reference>
<dbReference type="GO" id="GO:0004765">
    <property type="term" value="F:shikimate kinase activity"/>
    <property type="evidence" value="ECO:0007669"/>
    <property type="project" value="UniProtKB-UniRule"/>
</dbReference>
<comment type="function">
    <text evidence="7">Catalyzes the specific phosphorylation of the 3-hydroxyl group of shikimic acid using ATP as a cosubstrate.</text>
</comment>
<dbReference type="CDD" id="cd00464">
    <property type="entry name" value="SK"/>
    <property type="match status" value="1"/>
</dbReference>
<dbReference type="GO" id="GO:0000287">
    <property type="term" value="F:magnesium ion binding"/>
    <property type="evidence" value="ECO:0007669"/>
    <property type="project" value="UniProtKB-UniRule"/>
</dbReference>
<feature type="binding site" evidence="7">
    <location>
        <position position="58"/>
    </location>
    <ligand>
        <name>substrate</name>
    </ligand>
</feature>
<comment type="subunit">
    <text evidence="7">Monomer.</text>
</comment>
<dbReference type="Proteomes" id="UP000192418">
    <property type="component" value="Unassembled WGS sequence"/>
</dbReference>
<accession>A0A1W2C749</accession>
<feature type="binding site" evidence="7">
    <location>
        <position position="16"/>
    </location>
    <ligand>
        <name>Mg(2+)</name>
        <dbReference type="ChEBI" id="CHEBI:18420"/>
    </ligand>
</feature>
<comment type="catalytic activity">
    <reaction evidence="7">
        <text>shikimate + ATP = 3-phosphoshikimate + ADP + H(+)</text>
        <dbReference type="Rhea" id="RHEA:13121"/>
        <dbReference type="ChEBI" id="CHEBI:15378"/>
        <dbReference type="ChEBI" id="CHEBI:30616"/>
        <dbReference type="ChEBI" id="CHEBI:36208"/>
        <dbReference type="ChEBI" id="CHEBI:145989"/>
        <dbReference type="ChEBI" id="CHEBI:456216"/>
        <dbReference type="EC" id="2.7.1.71"/>
    </reaction>
</comment>
<dbReference type="PRINTS" id="PR01100">
    <property type="entry name" value="SHIKIMTKNASE"/>
</dbReference>
<dbReference type="Gene3D" id="3.40.50.300">
    <property type="entry name" value="P-loop containing nucleotide triphosphate hydrolases"/>
    <property type="match status" value="1"/>
</dbReference>
<keyword evidence="5 7" id="KW-0067">ATP-binding</keyword>
<dbReference type="OrthoDB" id="9800332at2"/>
<dbReference type="STRING" id="1121400.SAMN02746065_11118"/>
<evidence type="ECO:0000256" key="1">
    <source>
        <dbReference type="ARBA" id="ARBA00022605"/>
    </source>
</evidence>
<feature type="binding site" evidence="7">
    <location>
        <position position="79"/>
    </location>
    <ligand>
        <name>substrate</name>
    </ligand>
</feature>
<dbReference type="InterPro" id="IPR027417">
    <property type="entry name" value="P-loop_NTPase"/>
</dbReference>
<keyword evidence="8" id="KW-0175">Coiled coil</keyword>
<keyword evidence="3 7" id="KW-0547">Nucleotide-binding</keyword>
<proteinExistence type="inferred from homology"/>
<evidence type="ECO:0000313" key="9">
    <source>
        <dbReference type="EMBL" id="SMC80973.1"/>
    </source>
</evidence>
<feature type="binding site" evidence="7">
    <location>
        <begin position="12"/>
        <end position="17"/>
    </location>
    <ligand>
        <name>ATP</name>
        <dbReference type="ChEBI" id="CHEBI:30616"/>
    </ligand>
</feature>
<comment type="pathway">
    <text evidence="7">Metabolic intermediate biosynthesis; chorismate biosynthesis; chorismate from D-erythrose 4-phosphate and phosphoenolpyruvate: step 5/7.</text>
</comment>
<dbReference type="GO" id="GO:0009423">
    <property type="term" value="P:chorismate biosynthetic process"/>
    <property type="evidence" value="ECO:0007669"/>
    <property type="project" value="UniProtKB-UniRule"/>
</dbReference>
<keyword evidence="1 7" id="KW-0028">Amino-acid biosynthesis</keyword>
<dbReference type="GO" id="GO:0005524">
    <property type="term" value="F:ATP binding"/>
    <property type="evidence" value="ECO:0007669"/>
    <property type="project" value="UniProtKB-UniRule"/>
</dbReference>
<dbReference type="UniPathway" id="UPA00053">
    <property type="reaction ID" value="UER00088"/>
</dbReference>
<organism evidence="9 10">
    <name type="scientific">Desulfocicer vacuolatum DSM 3385</name>
    <dbReference type="NCBI Taxonomy" id="1121400"/>
    <lineage>
        <taxon>Bacteria</taxon>
        <taxon>Pseudomonadati</taxon>
        <taxon>Thermodesulfobacteriota</taxon>
        <taxon>Desulfobacteria</taxon>
        <taxon>Desulfobacterales</taxon>
        <taxon>Desulfobacteraceae</taxon>
        <taxon>Desulfocicer</taxon>
    </lineage>
</organism>
<dbReference type="PANTHER" id="PTHR21087">
    <property type="entry name" value="SHIKIMATE KINASE"/>
    <property type="match status" value="1"/>
</dbReference>
<comment type="similarity">
    <text evidence="7">Belongs to the shikimate kinase family.</text>
</comment>
<evidence type="ECO:0000256" key="2">
    <source>
        <dbReference type="ARBA" id="ARBA00022679"/>
    </source>
</evidence>
<feature type="binding site" evidence="7">
    <location>
        <position position="134"/>
    </location>
    <ligand>
        <name>substrate</name>
    </ligand>
</feature>
<feature type="coiled-coil region" evidence="8">
    <location>
        <begin position="97"/>
        <end position="154"/>
    </location>
</feature>
<dbReference type="RefSeq" id="WP_084069425.1">
    <property type="nucleotide sequence ID" value="NZ_FWXY01000011.1"/>
</dbReference>
<evidence type="ECO:0000256" key="4">
    <source>
        <dbReference type="ARBA" id="ARBA00022777"/>
    </source>
</evidence>
<keyword evidence="4 7" id="KW-0418">Kinase</keyword>
<comment type="caution">
    <text evidence="7">Lacks conserved residue(s) required for the propagation of feature annotation.</text>
</comment>
<evidence type="ECO:0000256" key="8">
    <source>
        <dbReference type="SAM" id="Coils"/>
    </source>
</evidence>